<evidence type="ECO:0000313" key="5">
    <source>
        <dbReference type="Proteomes" id="UP000449092"/>
    </source>
</evidence>
<comment type="similarity">
    <text evidence="3">Belongs to the dCTP deaminase family.</text>
</comment>
<dbReference type="EMBL" id="VXOY01000028">
    <property type="protein sequence ID" value="MYE38515.1"/>
    <property type="molecule type" value="Genomic_DNA"/>
</dbReference>
<evidence type="ECO:0000256" key="1">
    <source>
        <dbReference type="ARBA" id="ARBA00022801"/>
    </source>
</evidence>
<dbReference type="NCBIfam" id="TIGR02274">
    <property type="entry name" value="dCTP_deam"/>
    <property type="match status" value="1"/>
</dbReference>
<evidence type="ECO:0000256" key="3">
    <source>
        <dbReference type="HAMAP-Rule" id="MF_00146"/>
    </source>
</evidence>
<feature type="active site" description="Proton donor/acceptor" evidence="3">
    <location>
        <position position="142"/>
    </location>
</feature>
<organism evidence="4 5">
    <name type="scientific">Candidatus Spechtbacteria bacterium SB0662_bin_43</name>
    <dbReference type="NCBI Taxonomy" id="2604897"/>
    <lineage>
        <taxon>Bacteria</taxon>
        <taxon>Candidatus Spechtiibacteriota</taxon>
    </lineage>
</organism>
<evidence type="ECO:0000256" key="2">
    <source>
        <dbReference type="ARBA" id="ARBA00023080"/>
    </source>
</evidence>
<feature type="binding site" evidence="3">
    <location>
        <position position="175"/>
    </location>
    <ligand>
        <name>dCTP</name>
        <dbReference type="ChEBI" id="CHEBI:61481"/>
    </ligand>
</feature>
<keyword evidence="1 3" id="KW-0378">Hydrolase</keyword>
<dbReference type="GO" id="GO:0015949">
    <property type="term" value="P:nucleobase-containing small molecule interconversion"/>
    <property type="evidence" value="ECO:0007669"/>
    <property type="project" value="TreeGrafter"/>
</dbReference>
<feature type="binding site" evidence="3">
    <location>
        <position position="186"/>
    </location>
    <ligand>
        <name>dCTP</name>
        <dbReference type="ChEBI" id="CHEBI:61481"/>
    </ligand>
</feature>
<evidence type="ECO:0000313" key="4">
    <source>
        <dbReference type="EMBL" id="MYE38515.1"/>
    </source>
</evidence>
<feature type="site" description="Important for bifunctional activity" evidence="3">
    <location>
        <begin position="129"/>
        <end position="130"/>
    </location>
</feature>
<dbReference type="UniPathway" id="UPA00610">
    <property type="reaction ID" value="UER00667"/>
</dbReference>
<dbReference type="InterPro" id="IPR033704">
    <property type="entry name" value="dUTPase_trimeric"/>
</dbReference>
<comment type="pathway">
    <text evidence="3">Pyrimidine metabolism; dUMP biosynthesis; dUMP from dCTP: step 1/1.</text>
</comment>
<keyword evidence="3" id="KW-0547">Nucleotide-binding</keyword>
<comment type="function">
    <text evidence="3">Bifunctional enzyme that catalyzes both the deamination of dCTP to dUTP and the hydrolysis of dUTP to dUMP without releasing the toxic dUTP intermediate.</text>
</comment>
<dbReference type="Gene3D" id="2.70.40.10">
    <property type="match status" value="1"/>
</dbReference>
<dbReference type="GO" id="GO:0008829">
    <property type="term" value="F:dCTP deaminase activity"/>
    <property type="evidence" value="ECO:0007669"/>
    <property type="project" value="InterPro"/>
</dbReference>
<dbReference type="AlphaFoldDB" id="A0A845DAT1"/>
<proteinExistence type="inferred from homology"/>
<keyword evidence="2 3" id="KW-0546">Nucleotide metabolism</keyword>
<name>A0A845DAT1_9BACT</name>
<feature type="binding site" evidence="3">
    <location>
        <begin position="140"/>
        <end position="142"/>
    </location>
    <ligand>
        <name>dCTP</name>
        <dbReference type="ChEBI" id="CHEBI:61481"/>
    </ligand>
</feature>
<dbReference type="PANTHER" id="PTHR42680:SF3">
    <property type="entry name" value="DCTP DEAMINASE"/>
    <property type="match status" value="1"/>
</dbReference>
<dbReference type="SUPFAM" id="SSF51283">
    <property type="entry name" value="dUTPase-like"/>
    <property type="match status" value="1"/>
</dbReference>
<gene>
    <name evidence="3" type="primary">dcd</name>
    <name evidence="4" type="ORF">F4X82_03300</name>
</gene>
<dbReference type="Proteomes" id="UP000449092">
    <property type="component" value="Unassembled WGS sequence"/>
</dbReference>
<protein>
    <recommendedName>
        <fullName evidence="3">dCTP deaminase, dUMP-forming</fullName>
        <ecNumber evidence="3">3.5.4.30</ecNumber>
    </recommendedName>
    <alternativeName>
        <fullName evidence="3">Bifunctional dCTP deaminase:dUTPase</fullName>
    </alternativeName>
    <alternativeName>
        <fullName evidence="3">DCD-DUT</fullName>
    </alternativeName>
</protein>
<comment type="catalytic activity">
    <reaction evidence="3">
        <text>dCTP + 2 H2O = dUMP + NH4(+) + diphosphate</text>
        <dbReference type="Rhea" id="RHEA:19205"/>
        <dbReference type="ChEBI" id="CHEBI:15377"/>
        <dbReference type="ChEBI" id="CHEBI:28938"/>
        <dbReference type="ChEBI" id="CHEBI:33019"/>
        <dbReference type="ChEBI" id="CHEBI:61481"/>
        <dbReference type="ChEBI" id="CHEBI:246422"/>
        <dbReference type="EC" id="3.5.4.30"/>
    </reaction>
</comment>
<comment type="caution">
    <text evidence="4">The sequence shown here is derived from an EMBL/GenBank/DDBJ whole genome shotgun (WGS) entry which is preliminary data.</text>
</comment>
<dbReference type="GO" id="GO:0006226">
    <property type="term" value="P:dUMP biosynthetic process"/>
    <property type="evidence" value="ECO:0007669"/>
    <property type="project" value="UniProtKB-UniRule"/>
</dbReference>
<dbReference type="PANTHER" id="PTHR42680">
    <property type="entry name" value="DCTP DEAMINASE"/>
    <property type="match status" value="1"/>
</dbReference>
<comment type="subunit">
    <text evidence="3">Homotrimer.</text>
</comment>
<comment type="caution">
    <text evidence="3">Lacks conserved residue(s) required for the propagation of feature annotation.</text>
</comment>
<feature type="binding site" evidence="3">
    <location>
        <begin position="115"/>
        <end position="120"/>
    </location>
    <ligand>
        <name>dCTP</name>
        <dbReference type="ChEBI" id="CHEBI:61481"/>
    </ligand>
</feature>
<dbReference type="InterPro" id="IPR036157">
    <property type="entry name" value="dUTPase-like_sf"/>
</dbReference>
<dbReference type="EC" id="3.5.4.30" evidence="3"/>
<dbReference type="Pfam" id="PF22769">
    <property type="entry name" value="DCD"/>
    <property type="match status" value="1"/>
</dbReference>
<dbReference type="CDD" id="cd07557">
    <property type="entry name" value="trimeric_dUTPase"/>
    <property type="match status" value="1"/>
</dbReference>
<feature type="binding site" evidence="3">
    <location>
        <position position="161"/>
    </location>
    <ligand>
        <name>dCTP</name>
        <dbReference type="ChEBI" id="CHEBI:61481"/>
    </ligand>
</feature>
<reference evidence="4 5" key="1">
    <citation type="submission" date="2019-09" db="EMBL/GenBank/DDBJ databases">
        <title>Characterisation of the sponge microbiome using genome-centric metagenomics.</title>
        <authorList>
            <person name="Engelberts J.P."/>
            <person name="Robbins S.J."/>
            <person name="De Goeij J.M."/>
            <person name="Aranda M."/>
            <person name="Bell S.C."/>
            <person name="Webster N.S."/>
        </authorList>
    </citation>
    <scope>NUCLEOTIDE SEQUENCE [LARGE SCALE GENOMIC DNA]</scope>
    <source>
        <strain evidence="4">SB0662_bin_43</strain>
    </source>
</reference>
<dbReference type="HAMAP" id="MF_00146">
    <property type="entry name" value="dCTP_deaminase"/>
    <property type="match status" value="1"/>
</dbReference>
<dbReference type="GO" id="GO:0006229">
    <property type="term" value="P:dUTP biosynthetic process"/>
    <property type="evidence" value="ECO:0007669"/>
    <property type="project" value="InterPro"/>
</dbReference>
<feature type="binding site" evidence="3">
    <location>
        <position position="132"/>
    </location>
    <ligand>
        <name>dCTP</name>
        <dbReference type="ChEBI" id="CHEBI:61481"/>
    </ligand>
</feature>
<sequence length="205" mass="22872">MIQENKKIENTTMILSDGDIRKAIKDGRLGFSPALSADQIGPASCDLRLDNTFKLFNTARMSLVDVKKPLPIEFLEETKRRPNEQFILHPTDFVLASTKEKITVGDDFVVRVEGKSSLARIGILVHTAGFIDPGFEGQVTLEISNQSNVAVALYPDMYICQVAIHQMTNPAEIPYNKRKKSLYMNQKGPVSASTKNLFNKKGKRS</sequence>
<dbReference type="GO" id="GO:0000166">
    <property type="term" value="F:nucleotide binding"/>
    <property type="evidence" value="ECO:0007669"/>
    <property type="project" value="UniProtKB-KW"/>
</dbReference>
<accession>A0A845DAT1</accession>
<dbReference type="InterPro" id="IPR011962">
    <property type="entry name" value="dCTP_deaminase"/>
</dbReference>
<dbReference type="GO" id="GO:0033973">
    <property type="term" value="F:dCTP deaminase (dUMP-forming) activity"/>
    <property type="evidence" value="ECO:0007669"/>
    <property type="project" value="UniProtKB-UniRule"/>
</dbReference>